<accession>A0ABP8H178</accession>
<dbReference type="EMBL" id="BAABGY010000007">
    <property type="protein sequence ID" value="GAA4332523.1"/>
    <property type="molecule type" value="Genomic_DNA"/>
</dbReference>
<keyword evidence="2" id="KW-1185">Reference proteome</keyword>
<proteinExistence type="predicted"/>
<sequence>MLFGRVYEHAGLRFEGLPKARQREGIGEGEPQVGAHGGSIYQHLSAGARQRIVAGCSCAAGRPACHKGGAGNAKSAQ</sequence>
<name>A0ABP8H178_9BACT</name>
<evidence type="ECO:0000313" key="2">
    <source>
        <dbReference type="Proteomes" id="UP001501725"/>
    </source>
</evidence>
<protein>
    <submittedName>
        <fullName evidence="1">Uncharacterized protein</fullName>
    </submittedName>
</protein>
<dbReference type="Proteomes" id="UP001501725">
    <property type="component" value="Unassembled WGS sequence"/>
</dbReference>
<organism evidence="1 2">
    <name type="scientific">Flaviaesturariibacter amylovorans</name>
    <dbReference type="NCBI Taxonomy" id="1084520"/>
    <lineage>
        <taxon>Bacteria</taxon>
        <taxon>Pseudomonadati</taxon>
        <taxon>Bacteroidota</taxon>
        <taxon>Chitinophagia</taxon>
        <taxon>Chitinophagales</taxon>
        <taxon>Chitinophagaceae</taxon>
        <taxon>Flaviaestuariibacter</taxon>
    </lineage>
</organism>
<evidence type="ECO:0000313" key="1">
    <source>
        <dbReference type="EMBL" id="GAA4332523.1"/>
    </source>
</evidence>
<reference evidence="2" key="1">
    <citation type="journal article" date="2019" name="Int. J. Syst. Evol. Microbiol.">
        <title>The Global Catalogue of Microorganisms (GCM) 10K type strain sequencing project: providing services to taxonomists for standard genome sequencing and annotation.</title>
        <authorList>
            <consortium name="The Broad Institute Genomics Platform"/>
            <consortium name="The Broad Institute Genome Sequencing Center for Infectious Disease"/>
            <person name="Wu L."/>
            <person name="Ma J."/>
        </authorList>
    </citation>
    <scope>NUCLEOTIDE SEQUENCE [LARGE SCALE GENOMIC DNA]</scope>
    <source>
        <strain evidence="2">JCM 17919</strain>
    </source>
</reference>
<gene>
    <name evidence="1" type="ORF">GCM10023184_25180</name>
</gene>
<comment type="caution">
    <text evidence="1">The sequence shown here is derived from an EMBL/GenBank/DDBJ whole genome shotgun (WGS) entry which is preliminary data.</text>
</comment>